<proteinExistence type="predicted"/>
<dbReference type="Proteomes" id="UP001360953">
    <property type="component" value="Unassembled WGS sequence"/>
</dbReference>
<feature type="compositionally biased region" description="Low complexity" evidence="1">
    <location>
        <begin position="193"/>
        <end position="210"/>
    </location>
</feature>
<sequence length="418" mass="44291">MPCIRTSPSSSPSASAAGAPVVRKITFGQYCARGPIKPKVRKAGSAVTKESNTTATATTTMAATKSSRSPASSSGPRAPVNRKITFDEYLARGTIKPRKPPSSAGSKESTSTSTTAAAPPSPACSFSLSPASSPPASPSPAPSRQPPADVRRDTSWTIPVETRDTKLPGNPLVTKNVRVVNPLMRPKPKPKSKSAAATPSSPPATRSPSPVAARQPSPSDDEFDYLFNEPSDEDKFDDLFNEPPPPKAVVQDAKEARREAALARSAKITTGAIARAGNNPMANTRARLNRIDKSATSKSARNSGKISRGRGGAGGARKSKSKLRNLAGTSGRWVEPQTPLEAEEAARRAAEMEEYRREVDRLLAEAPRNNRGGCVAVLGDSRMSTVGFGNNLRERRPEENPMWTTNAAVLRGQGGLKY</sequence>
<evidence type="ECO:0000313" key="3">
    <source>
        <dbReference type="Proteomes" id="UP001360953"/>
    </source>
</evidence>
<feature type="compositionally biased region" description="Low complexity" evidence="1">
    <location>
        <begin position="53"/>
        <end position="79"/>
    </location>
</feature>
<keyword evidence="3" id="KW-1185">Reference proteome</keyword>
<name>A0ABR1LXC9_9PEZI</name>
<dbReference type="RefSeq" id="XP_066657114.1">
    <property type="nucleotide sequence ID" value="XM_066795191.1"/>
</dbReference>
<gene>
    <name evidence="2" type="ORF">J3D65DRAFT_299948</name>
</gene>
<reference evidence="2 3" key="1">
    <citation type="submission" date="2024-04" db="EMBL/GenBank/DDBJ databases">
        <title>Phyllosticta paracitricarpa is synonymous to the EU quarantine fungus P. citricarpa based on phylogenomic analyses.</title>
        <authorList>
            <consortium name="Lawrence Berkeley National Laboratory"/>
            <person name="Van ingen-buijs V.A."/>
            <person name="Van westerhoven A.C."/>
            <person name="Haridas S."/>
            <person name="Skiadas P."/>
            <person name="Martin F."/>
            <person name="Groenewald J.Z."/>
            <person name="Crous P.W."/>
            <person name="Seidl M.F."/>
        </authorList>
    </citation>
    <scope>NUCLEOTIDE SEQUENCE [LARGE SCALE GENOMIC DNA]</scope>
    <source>
        <strain evidence="2 3">CPC 17464</strain>
    </source>
</reference>
<accession>A0ABR1LXC9</accession>
<feature type="compositionally biased region" description="Pro residues" evidence="1">
    <location>
        <begin position="132"/>
        <end position="145"/>
    </location>
</feature>
<dbReference type="EMBL" id="JBBPEH010000004">
    <property type="protein sequence ID" value="KAK7539843.1"/>
    <property type="molecule type" value="Genomic_DNA"/>
</dbReference>
<comment type="caution">
    <text evidence="2">The sequence shown here is derived from an EMBL/GenBank/DDBJ whole genome shotgun (WGS) entry which is preliminary data.</text>
</comment>
<evidence type="ECO:0000256" key="1">
    <source>
        <dbReference type="SAM" id="MobiDB-lite"/>
    </source>
</evidence>
<feature type="compositionally biased region" description="Low complexity" evidence="1">
    <location>
        <begin position="101"/>
        <end position="131"/>
    </location>
</feature>
<organism evidence="2 3">
    <name type="scientific">Phyllosticta citribraziliensis</name>
    <dbReference type="NCBI Taxonomy" id="989973"/>
    <lineage>
        <taxon>Eukaryota</taxon>
        <taxon>Fungi</taxon>
        <taxon>Dikarya</taxon>
        <taxon>Ascomycota</taxon>
        <taxon>Pezizomycotina</taxon>
        <taxon>Dothideomycetes</taxon>
        <taxon>Dothideomycetes incertae sedis</taxon>
        <taxon>Botryosphaeriales</taxon>
        <taxon>Phyllostictaceae</taxon>
        <taxon>Phyllosticta</taxon>
    </lineage>
</organism>
<dbReference type="GeneID" id="92028097"/>
<feature type="compositionally biased region" description="Acidic residues" evidence="1">
    <location>
        <begin position="219"/>
        <end position="240"/>
    </location>
</feature>
<feature type="region of interest" description="Disordered" evidence="1">
    <location>
        <begin position="37"/>
        <end position="350"/>
    </location>
</feature>
<feature type="compositionally biased region" description="Basic and acidic residues" evidence="1">
    <location>
        <begin position="252"/>
        <end position="261"/>
    </location>
</feature>
<protein>
    <submittedName>
        <fullName evidence="2">Uncharacterized protein</fullName>
    </submittedName>
</protein>
<evidence type="ECO:0000313" key="2">
    <source>
        <dbReference type="EMBL" id="KAK7539843.1"/>
    </source>
</evidence>